<comment type="caution">
    <text evidence="1">The sequence shown here is derived from an EMBL/GenBank/DDBJ whole genome shotgun (WGS) entry which is preliminary data.</text>
</comment>
<sequence>MFDTRFKQYQDVVIGTVLTTLHAGSVLLTFYPNFNISLQDTNLPTALKVQVPIQGAGQISSAKIATLHYQLVYRLQNHALDLPTPEHHSDTLMVLAESDQIPTIIQIPRQIPRHELIKLMPLEWISNYEQFHNNTAPIQTSESMFERRQDGTVRMTFRPPPSAPQEPPRLSFTYSSKITAVQIALEDLPITGFNSEGFPVYPAKQNGHFLWDVPSSGMCDPTCSCWDDWEEDDDYAPKRKKETQKEKTSSPIMTSKLFGMTHTLLRDNPLPPPPKPKPKSKPQPRPCPIHQSSISTPGHQSSGSTPASPSVPPPPTISQPPIQSKDKEPMHQFTAHTVANSSTIDDQTSYSNLAVSDSHTETDTESSASTSDSEKSYADITKILMAQPDQPTQGQTSHTEPYVDIPSEVEEEMPESSATNQPPPAQAQTNLPSQKLSNGPWFTFDDLPSHKWRDRLNEMSAWIDLQMLRPGATTESVLREYATRFTGALRDWFDSLGQYRQLQFVQLPEVSSALAVIHDQFLGDPSAVFVAARRDYLNMKCCSLNAKCFICKKKGHYAKDCPNKREKSIRLVKHLQATIDYSPDKAELEFYFSEQDEPNDETVFALQNSSDDSDSDQSQVIFHQQLLSLDTTVPIPSIKLHILPSKF</sequence>
<dbReference type="EMBL" id="CM039178">
    <property type="protein sequence ID" value="KAH9680000.1"/>
    <property type="molecule type" value="Genomic_DNA"/>
</dbReference>
<name>A0ACB8HYQ3_CITSI</name>
<organism evidence="1 2">
    <name type="scientific">Citrus sinensis</name>
    <name type="common">Sweet orange</name>
    <name type="synonym">Citrus aurantium var. sinensis</name>
    <dbReference type="NCBI Taxonomy" id="2711"/>
    <lineage>
        <taxon>Eukaryota</taxon>
        <taxon>Viridiplantae</taxon>
        <taxon>Streptophyta</taxon>
        <taxon>Embryophyta</taxon>
        <taxon>Tracheophyta</taxon>
        <taxon>Spermatophyta</taxon>
        <taxon>Magnoliopsida</taxon>
        <taxon>eudicotyledons</taxon>
        <taxon>Gunneridae</taxon>
        <taxon>Pentapetalae</taxon>
        <taxon>rosids</taxon>
        <taxon>malvids</taxon>
        <taxon>Sapindales</taxon>
        <taxon>Rutaceae</taxon>
        <taxon>Aurantioideae</taxon>
        <taxon>Citrus</taxon>
    </lineage>
</organism>
<dbReference type="Proteomes" id="UP000829398">
    <property type="component" value="Chromosome 9"/>
</dbReference>
<evidence type="ECO:0000313" key="2">
    <source>
        <dbReference type="Proteomes" id="UP000829398"/>
    </source>
</evidence>
<proteinExistence type="predicted"/>
<keyword evidence="2" id="KW-1185">Reference proteome</keyword>
<reference evidence="2" key="1">
    <citation type="journal article" date="2023" name="Hortic. Res.">
        <title>A chromosome-level phased genome enabling allele-level studies in sweet orange: a case study on citrus Huanglongbing tolerance.</title>
        <authorList>
            <person name="Wu B."/>
            <person name="Yu Q."/>
            <person name="Deng Z."/>
            <person name="Duan Y."/>
            <person name="Luo F."/>
            <person name="Gmitter F. Jr."/>
        </authorList>
    </citation>
    <scope>NUCLEOTIDE SEQUENCE [LARGE SCALE GENOMIC DNA]</scope>
    <source>
        <strain evidence="2">cv. Valencia</strain>
    </source>
</reference>
<evidence type="ECO:0000313" key="1">
    <source>
        <dbReference type="EMBL" id="KAH9680000.1"/>
    </source>
</evidence>
<accession>A0ACB8HYQ3</accession>
<gene>
    <name evidence="1" type="ORF">KPL71_026365</name>
</gene>
<protein>
    <submittedName>
        <fullName evidence="1">Uncharacterized protein</fullName>
    </submittedName>
</protein>